<keyword evidence="2" id="KW-1185">Reference proteome</keyword>
<proteinExistence type="predicted"/>
<dbReference type="EMBL" id="CM023484">
    <property type="protein sequence ID" value="KAH6931809.1"/>
    <property type="molecule type" value="Genomic_DNA"/>
</dbReference>
<comment type="caution">
    <text evidence="1">The sequence shown here is derived from an EMBL/GenBank/DDBJ whole genome shotgun (WGS) entry which is preliminary data.</text>
</comment>
<sequence>MACSGAASPTNTASAVLPVRKPRRHFRIHEDLCLLPQVAAAKPFENLQMWEVLRNVLAEIEREVTLRAVKKRVELLLHYFRKNYTAKLRK</sequence>
<dbReference type="Proteomes" id="UP000821845">
    <property type="component" value="Chromosome 4"/>
</dbReference>
<accession>A0ACB7SGK0</accession>
<evidence type="ECO:0000313" key="1">
    <source>
        <dbReference type="EMBL" id="KAH6931809.1"/>
    </source>
</evidence>
<gene>
    <name evidence="1" type="ORF">HPB50_000862</name>
</gene>
<evidence type="ECO:0000313" key="2">
    <source>
        <dbReference type="Proteomes" id="UP000821845"/>
    </source>
</evidence>
<reference evidence="1" key="1">
    <citation type="submission" date="2020-05" db="EMBL/GenBank/DDBJ databases">
        <title>Large-scale comparative analyses of tick genomes elucidate their genetic diversity and vector capacities.</title>
        <authorList>
            <person name="Jia N."/>
            <person name="Wang J."/>
            <person name="Shi W."/>
            <person name="Du L."/>
            <person name="Sun Y."/>
            <person name="Zhan W."/>
            <person name="Jiang J."/>
            <person name="Wang Q."/>
            <person name="Zhang B."/>
            <person name="Ji P."/>
            <person name="Sakyi L.B."/>
            <person name="Cui X."/>
            <person name="Yuan T."/>
            <person name="Jiang B."/>
            <person name="Yang W."/>
            <person name="Lam T.T.-Y."/>
            <person name="Chang Q."/>
            <person name="Ding S."/>
            <person name="Wang X."/>
            <person name="Zhu J."/>
            <person name="Ruan X."/>
            <person name="Zhao L."/>
            <person name="Wei J."/>
            <person name="Que T."/>
            <person name="Du C."/>
            <person name="Cheng J."/>
            <person name="Dai P."/>
            <person name="Han X."/>
            <person name="Huang E."/>
            <person name="Gao Y."/>
            <person name="Liu J."/>
            <person name="Shao H."/>
            <person name="Ye R."/>
            <person name="Li L."/>
            <person name="Wei W."/>
            <person name="Wang X."/>
            <person name="Wang C."/>
            <person name="Yang T."/>
            <person name="Huo Q."/>
            <person name="Li W."/>
            <person name="Guo W."/>
            <person name="Chen H."/>
            <person name="Zhou L."/>
            <person name="Ni X."/>
            <person name="Tian J."/>
            <person name="Zhou Y."/>
            <person name="Sheng Y."/>
            <person name="Liu T."/>
            <person name="Pan Y."/>
            <person name="Xia L."/>
            <person name="Li J."/>
            <person name="Zhao F."/>
            <person name="Cao W."/>
        </authorList>
    </citation>
    <scope>NUCLEOTIDE SEQUENCE</scope>
    <source>
        <strain evidence="1">Hyas-2018</strain>
    </source>
</reference>
<name>A0ACB7SGK0_HYAAI</name>
<organism evidence="1 2">
    <name type="scientific">Hyalomma asiaticum</name>
    <name type="common">Tick</name>
    <dbReference type="NCBI Taxonomy" id="266040"/>
    <lineage>
        <taxon>Eukaryota</taxon>
        <taxon>Metazoa</taxon>
        <taxon>Ecdysozoa</taxon>
        <taxon>Arthropoda</taxon>
        <taxon>Chelicerata</taxon>
        <taxon>Arachnida</taxon>
        <taxon>Acari</taxon>
        <taxon>Parasitiformes</taxon>
        <taxon>Ixodida</taxon>
        <taxon>Ixodoidea</taxon>
        <taxon>Ixodidae</taxon>
        <taxon>Hyalomminae</taxon>
        <taxon>Hyalomma</taxon>
    </lineage>
</organism>
<protein>
    <submittedName>
        <fullName evidence="1">Uncharacterized protein</fullName>
    </submittedName>
</protein>